<gene>
    <name evidence="6" type="ORF">J2W50_000031</name>
</gene>
<evidence type="ECO:0000256" key="4">
    <source>
        <dbReference type="ARBA" id="ARBA00022898"/>
    </source>
</evidence>
<keyword evidence="2 6" id="KW-0032">Aminotransferase</keyword>
<dbReference type="PANTHER" id="PTHR42790:SF19">
    <property type="entry name" value="KYNURENINE_ALPHA-AMINOADIPATE AMINOTRANSFERASE, MITOCHONDRIAL"/>
    <property type="match status" value="1"/>
</dbReference>
<evidence type="ECO:0000313" key="7">
    <source>
        <dbReference type="Proteomes" id="UP001260715"/>
    </source>
</evidence>
<dbReference type="InterPro" id="IPR004839">
    <property type="entry name" value="Aminotransferase_I/II_large"/>
</dbReference>
<dbReference type="RefSeq" id="WP_077238481.1">
    <property type="nucleotide sequence ID" value="NZ_JAVDSJ010000001.1"/>
</dbReference>
<evidence type="ECO:0000256" key="1">
    <source>
        <dbReference type="ARBA" id="ARBA00001933"/>
    </source>
</evidence>
<dbReference type="Proteomes" id="UP001260715">
    <property type="component" value="Unassembled WGS sequence"/>
</dbReference>
<keyword evidence="7" id="KW-1185">Reference proteome</keyword>
<dbReference type="InterPro" id="IPR015421">
    <property type="entry name" value="PyrdxlP-dep_Trfase_major"/>
</dbReference>
<accession>A0ABU1P7G7</accession>
<sequence>MKLENPAALQWQFSQRAEAMKSSAIREILKVTMRPDITSFAGGLPSPLTFPVEHMKAAFDRVLTQQGKTALQYGPTDGYLPLREWIAASLSSDGAQITPDQVLMVSGSQQGLDLLGKVLIDEGSKVLVETPSYLGALQAFALYGARFESVPSDEFGLQPETIEAIAGGARMLYSLPNFQNPTGRTLPTERRIKLVETCARLGLPLIEDDPYGALSYRNAPLPKMLSMNPAGVIYMGSFSKVLTPGIRLGYVVAPRPLILKMEQAKQATDLHTAQLTQMVVYEAIKDGFLDQHVPTIRQLYGDQCQAMLDALQQYFPASCSWSKPEGGMFIWVTLPEHLDAGALLNEAVEQEKVAFVPGAPFYANVPQKNTLRLSFVTVPPEQIRAGVERLGKLIASKL</sequence>
<dbReference type="EMBL" id="JAVDSJ010000001">
    <property type="protein sequence ID" value="MDR6581856.1"/>
    <property type="molecule type" value="Genomic_DNA"/>
</dbReference>
<comment type="cofactor">
    <cofactor evidence="1">
        <name>pyridoxal 5'-phosphate</name>
        <dbReference type="ChEBI" id="CHEBI:597326"/>
    </cofactor>
</comment>
<reference evidence="6 7" key="1">
    <citation type="submission" date="2023-07" db="EMBL/GenBank/DDBJ databases">
        <title>Sorghum-associated microbial communities from plants grown in Nebraska, USA.</title>
        <authorList>
            <person name="Schachtman D."/>
        </authorList>
    </citation>
    <scope>NUCLEOTIDE SEQUENCE [LARGE SCALE GENOMIC DNA]</scope>
    <source>
        <strain evidence="6 7">596</strain>
    </source>
</reference>
<dbReference type="GO" id="GO:0008483">
    <property type="term" value="F:transaminase activity"/>
    <property type="evidence" value="ECO:0007669"/>
    <property type="project" value="UniProtKB-KW"/>
</dbReference>
<dbReference type="PANTHER" id="PTHR42790">
    <property type="entry name" value="AMINOTRANSFERASE"/>
    <property type="match status" value="1"/>
</dbReference>
<keyword evidence="3 6" id="KW-0808">Transferase</keyword>
<evidence type="ECO:0000256" key="3">
    <source>
        <dbReference type="ARBA" id="ARBA00022679"/>
    </source>
</evidence>
<dbReference type="Gene3D" id="3.90.1150.10">
    <property type="entry name" value="Aspartate Aminotransferase, domain 1"/>
    <property type="match status" value="1"/>
</dbReference>
<keyword evidence="4" id="KW-0663">Pyridoxal phosphate</keyword>
<dbReference type="SUPFAM" id="SSF53383">
    <property type="entry name" value="PLP-dependent transferases"/>
    <property type="match status" value="1"/>
</dbReference>
<evidence type="ECO:0000259" key="5">
    <source>
        <dbReference type="Pfam" id="PF00155"/>
    </source>
</evidence>
<dbReference type="Pfam" id="PF00155">
    <property type="entry name" value="Aminotran_1_2"/>
    <property type="match status" value="1"/>
</dbReference>
<name>A0ABU1P7G7_9BURK</name>
<dbReference type="InterPro" id="IPR015424">
    <property type="entry name" value="PyrdxlP-dep_Trfase"/>
</dbReference>
<dbReference type="EC" id="2.6.1.-" evidence="6"/>
<evidence type="ECO:0000313" key="6">
    <source>
        <dbReference type="EMBL" id="MDR6581856.1"/>
    </source>
</evidence>
<evidence type="ECO:0000256" key="2">
    <source>
        <dbReference type="ARBA" id="ARBA00022576"/>
    </source>
</evidence>
<proteinExistence type="predicted"/>
<comment type="caution">
    <text evidence="6">The sequence shown here is derived from an EMBL/GenBank/DDBJ whole genome shotgun (WGS) entry which is preliminary data.</text>
</comment>
<dbReference type="InterPro" id="IPR015422">
    <property type="entry name" value="PyrdxlP-dep_Trfase_small"/>
</dbReference>
<protein>
    <submittedName>
        <fullName evidence="6">2-aminoadipate transaminase</fullName>
        <ecNumber evidence="6">2.6.1.-</ecNumber>
    </submittedName>
</protein>
<dbReference type="InterPro" id="IPR050859">
    <property type="entry name" value="Class-I_PLP-dep_aminotransf"/>
</dbReference>
<dbReference type="CDD" id="cd00609">
    <property type="entry name" value="AAT_like"/>
    <property type="match status" value="1"/>
</dbReference>
<organism evidence="6 7">
    <name type="scientific">Herbaspirillum frisingense</name>
    <dbReference type="NCBI Taxonomy" id="92645"/>
    <lineage>
        <taxon>Bacteria</taxon>
        <taxon>Pseudomonadati</taxon>
        <taxon>Pseudomonadota</taxon>
        <taxon>Betaproteobacteria</taxon>
        <taxon>Burkholderiales</taxon>
        <taxon>Oxalobacteraceae</taxon>
        <taxon>Herbaspirillum</taxon>
    </lineage>
</organism>
<dbReference type="Gene3D" id="3.40.640.10">
    <property type="entry name" value="Type I PLP-dependent aspartate aminotransferase-like (Major domain)"/>
    <property type="match status" value="1"/>
</dbReference>
<feature type="domain" description="Aminotransferase class I/classII large" evidence="5">
    <location>
        <begin position="51"/>
        <end position="390"/>
    </location>
</feature>